<dbReference type="Pfam" id="PF16459">
    <property type="entry name" value="Phage_TAC_13"/>
    <property type="match status" value="1"/>
</dbReference>
<comment type="caution">
    <text evidence="1">The sequence shown here is derived from an EMBL/GenBank/DDBJ whole genome shotgun (WGS) entry which is preliminary data.</text>
</comment>
<evidence type="ECO:0000313" key="2">
    <source>
        <dbReference type="Proteomes" id="UP000183613"/>
    </source>
</evidence>
<dbReference type="EMBL" id="FNUD01000002">
    <property type="protein sequence ID" value="SEE91286.1"/>
    <property type="molecule type" value="Genomic_DNA"/>
</dbReference>
<proteinExistence type="predicted"/>
<sequence length="116" mass="12571">MNLKQLKAKGGIVDGALVKKEVTWVHADPVTGKDVTDKFNVHIRRQSFGVIERLFAPDEAEQSRNAKYIAASVFLGEEGAETLSYEDAFSLESSLGFAILTAVNEANGTGKDQAKN</sequence>
<name>A0A0J6G7C2_PSEDM</name>
<accession>A0A0J6G7C2</accession>
<dbReference type="Proteomes" id="UP000183613">
    <property type="component" value="Unassembled WGS sequence"/>
</dbReference>
<dbReference type="OrthoDB" id="6925487at2"/>
<dbReference type="InterPro" id="IPR024410">
    <property type="entry name" value="Phage_TAC_12"/>
</dbReference>
<dbReference type="RefSeq" id="WP_048358229.1">
    <property type="nucleotide sequence ID" value="NZ_FNUD01000002.1"/>
</dbReference>
<gene>
    <name evidence="1" type="ORF">SAMN04489800_2790</name>
</gene>
<protein>
    <submittedName>
        <fullName evidence="1">Phage tail assembly chaperone, TAC</fullName>
    </submittedName>
</protein>
<dbReference type="AlphaFoldDB" id="A0A0J6G7C2"/>
<organism evidence="1 2">
    <name type="scientific">Pseudomonas deceptionensis</name>
    <dbReference type="NCBI Taxonomy" id="882211"/>
    <lineage>
        <taxon>Bacteria</taxon>
        <taxon>Pseudomonadati</taxon>
        <taxon>Pseudomonadota</taxon>
        <taxon>Gammaproteobacteria</taxon>
        <taxon>Pseudomonadales</taxon>
        <taxon>Pseudomonadaceae</taxon>
        <taxon>Pseudomonas</taxon>
    </lineage>
</organism>
<dbReference type="PATRIC" id="fig|882211.3.peg.275"/>
<keyword evidence="2" id="KW-1185">Reference proteome</keyword>
<evidence type="ECO:0000313" key="1">
    <source>
        <dbReference type="EMBL" id="SEE91286.1"/>
    </source>
</evidence>
<reference evidence="1" key="1">
    <citation type="submission" date="2016-10" db="EMBL/GenBank/DDBJ databases">
        <authorList>
            <person name="Varghese N."/>
            <person name="Submissions S."/>
        </authorList>
    </citation>
    <scope>NUCLEOTIDE SEQUENCE [LARGE SCALE GENOMIC DNA]</scope>
    <source>
        <strain evidence="1">LMG 25555</strain>
    </source>
</reference>